<protein>
    <recommendedName>
        <fullName evidence="3">DUF2283 domain-containing protein</fullName>
    </recommendedName>
</protein>
<comment type="caution">
    <text evidence="1">The sequence shown here is derived from an EMBL/GenBank/DDBJ whole genome shotgun (WGS) entry which is preliminary data.</text>
</comment>
<name>A0A1E3X8T8_9BACT</name>
<gene>
    <name evidence="1" type="ORF">SCARUB_02825</name>
</gene>
<dbReference type="Pfam" id="PF10049">
    <property type="entry name" value="DUF2283"/>
    <property type="match status" value="1"/>
</dbReference>
<accession>A0A1E3X8T8</accession>
<evidence type="ECO:0000313" key="1">
    <source>
        <dbReference type="EMBL" id="ODS32040.1"/>
    </source>
</evidence>
<evidence type="ECO:0008006" key="3">
    <source>
        <dbReference type="Google" id="ProtNLM"/>
    </source>
</evidence>
<evidence type="ECO:0000313" key="2">
    <source>
        <dbReference type="Proteomes" id="UP000094056"/>
    </source>
</evidence>
<proteinExistence type="predicted"/>
<dbReference type="AlphaFoldDB" id="A0A1E3X8T8"/>
<dbReference type="Proteomes" id="UP000094056">
    <property type="component" value="Unassembled WGS sequence"/>
</dbReference>
<dbReference type="EMBL" id="MAYW01000080">
    <property type="protein sequence ID" value="ODS32040.1"/>
    <property type="molecule type" value="Genomic_DNA"/>
</dbReference>
<sequence>MKIEYDPERDLLYICFAELETKAAQTITITPGVHADFDRGGKLIGIEVIEASEIMGKKIEFKLPEFSDV</sequence>
<dbReference type="InterPro" id="IPR019270">
    <property type="entry name" value="DUF2283"/>
</dbReference>
<reference evidence="1 2" key="1">
    <citation type="submission" date="2016-07" db="EMBL/GenBank/DDBJ databases">
        <title>Draft genome of Scalindua rubra, obtained from a brine-seawater interface in the Red Sea, sheds light on salt adaptation in anammox bacteria.</title>
        <authorList>
            <person name="Speth D.R."/>
            <person name="Lagkouvardos I."/>
            <person name="Wang Y."/>
            <person name="Qian P.-Y."/>
            <person name="Dutilh B.E."/>
            <person name="Jetten M.S."/>
        </authorList>
    </citation>
    <scope>NUCLEOTIDE SEQUENCE [LARGE SCALE GENOMIC DNA]</scope>
    <source>
        <strain evidence="1">BSI-1</strain>
    </source>
</reference>
<organism evidence="1 2">
    <name type="scientific">Candidatus Scalindua rubra</name>
    <dbReference type="NCBI Taxonomy" id="1872076"/>
    <lineage>
        <taxon>Bacteria</taxon>
        <taxon>Pseudomonadati</taxon>
        <taxon>Planctomycetota</taxon>
        <taxon>Candidatus Brocadiia</taxon>
        <taxon>Candidatus Brocadiales</taxon>
        <taxon>Candidatus Scalinduaceae</taxon>
        <taxon>Candidatus Scalindua</taxon>
    </lineage>
</organism>